<keyword evidence="2" id="KW-0732">Signal</keyword>
<dbReference type="EMBL" id="PDUG01000004">
    <property type="protein sequence ID" value="PIC31869.1"/>
    <property type="molecule type" value="Genomic_DNA"/>
</dbReference>
<dbReference type="PANTHER" id="PTHR21679:SF5">
    <property type="entry name" value="DOMAIN OF UNKNOWN FUNCTION DB DOMAIN-CONTAINING PROTEIN"/>
    <property type="match status" value="1"/>
</dbReference>
<protein>
    <recommendedName>
        <fullName evidence="3">Domain of unknown function DB domain-containing protein</fullName>
    </recommendedName>
</protein>
<evidence type="ECO:0000256" key="1">
    <source>
        <dbReference type="SAM" id="MobiDB-lite"/>
    </source>
</evidence>
<dbReference type="Pfam" id="PF01682">
    <property type="entry name" value="DB"/>
    <property type="match status" value="1"/>
</dbReference>
<keyword evidence="5" id="KW-1185">Reference proteome</keyword>
<evidence type="ECO:0000259" key="3">
    <source>
        <dbReference type="Pfam" id="PF01682"/>
    </source>
</evidence>
<dbReference type="AlphaFoldDB" id="A0A2G5TX37"/>
<feature type="domain" description="Domain of unknown function DB" evidence="3">
    <location>
        <begin position="615"/>
        <end position="713"/>
    </location>
</feature>
<feature type="compositionally biased region" description="Pro residues" evidence="1">
    <location>
        <begin position="276"/>
        <end position="295"/>
    </location>
</feature>
<feature type="region of interest" description="Disordered" evidence="1">
    <location>
        <begin position="104"/>
        <end position="136"/>
    </location>
</feature>
<evidence type="ECO:0000313" key="4">
    <source>
        <dbReference type="EMBL" id="PIC31869.1"/>
    </source>
</evidence>
<name>A0A2G5TX37_9PELO</name>
<feature type="chain" id="PRO_5013566255" description="Domain of unknown function DB domain-containing protein" evidence="2">
    <location>
        <begin position="31"/>
        <end position="719"/>
    </location>
</feature>
<organism evidence="4 5">
    <name type="scientific">Caenorhabditis nigoni</name>
    <dbReference type="NCBI Taxonomy" id="1611254"/>
    <lineage>
        <taxon>Eukaryota</taxon>
        <taxon>Metazoa</taxon>
        <taxon>Ecdysozoa</taxon>
        <taxon>Nematoda</taxon>
        <taxon>Chromadorea</taxon>
        <taxon>Rhabditida</taxon>
        <taxon>Rhabditina</taxon>
        <taxon>Rhabditomorpha</taxon>
        <taxon>Rhabditoidea</taxon>
        <taxon>Rhabditidae</taxon>
        <taxon>Peloderinae</taxon>
        <taxon>Caenorhabditis</taxon>
    </lineage>
</organism>
<dbReference type="PANTHER" id="PTHR21679">
    <property type="entry name" value="DOMAIN OF UNKNOWN FUNCTION DB DOMAIN-CONTAINING PROTEIN-RELATED"/>
    <property type="match status" value="1"/>
</dbReference>
<feature type="compositionally biased region" description="Pro residues" evidence="1">
    <location>
        <begin position="579"/>
        <end position="591"/>
    </location>
</feature>
<evidence type="ECO:0000256" key="2">
    <source>
        <dbReference type="SAM" id="SignalP"/>
    </source>
</evidence>
<feature type="signal peptide" evidence="2">
    <location>
        <begin position="1"/>
        <end position="30"/>
    </location>
</feature>
<feature type="region of interest" description="Disordered" evidence="1">
    <location>
        <begin position="218"/>
        <end position="295"/>
    </location>
</feature>
<dbReference type="Proteomes" id="UP000230233">
    <property type="component" value="Chromosome IV"/>
</dbReference>
<reference evidence="5" key="1">
    <citation type="submission" date="2017-10" db="EMBL/GenBank/DDBJ databases">
        <title>Rapid genome shrinkage in a self-fertile nematode reveals novel sperm competition proteins.</title>
        <authorList>
            <person name="Yin D."/>
            <person name="Schwarz E.M."/>
            <person name="Thomas C.G."/>
            <person name="Felde R.L."/>
            <person name="Korf I.F."/>
            <person name="Cutter A.D."/>
            <person name="Schartner C.M."/>
            <person name="Ralston E.J."/>
            <person name="Meyer B.J."/>
            <person name="Haag E.S."/>
        </authorList>
    </citation>
    <scope>NUCLEOTIDE SEQUENCE [LARGE SCALE GENOMIC DNA]</scope>
    <source>
        <strain evidence="5">JU1422</strain>
    </source>
</reference>
<comment type="caution">
    <text evidence="4">The sequence shown here is derived from an EMBL/GenBank/DDBJ whole genome shotgun (WGS) entry which is preliminary data.</text>
</comment>
<sequence>MGSFISEMREKRHNPFPLLILLTLASTVSSQLSCHRIPTSFCCTTRIRDQCPEQCATVQCGTEFIHNLFSTDGSRKPANSNNNNFGGAHDGNANIGGVGSGDTQRGANGFGGVDPSITSFEKPDQPLPPPAAPSRVEATWNPETHSNSGDARRITTENFFTTTTQPTTSSGFPTLIPFSTDSWTTQTPRPLAPEPILAPEPNRVPVPVPEVPNLGFNGNFGAVPNPTVAPPPKRDGHRRRTTPDPRIIRPPESLVVIGDYDEDEPPSENAVVDSPQPLPATSPPPPSFFSQTPPPSPPVISNSGDVFARSRKEISASPNVEQSGTAATLRDSSVISSSPLISSSYNHLRRFSSRSSASSPSFARAHHRLICRLTTPGRLTCNQKKKKNLRLHRSRYVMPPKYWKPVNSDVRKMSPNGLRIRKKNFATTRIHITPFMGELARRRRKLDSGSSHEWKVSIIPRGQNTKPSGVSSIPPFTIDGKADERFNKFYRTIDKVINKLDLTNNGDLHVREGEPQIRLEGSTKDLSVESSARVVSRTTIGPGVTNKVSVIPFRPLRFTPPPASSSASSSSSLNRVEQPGPPGISPGPPPGQCGIAPDFTPCVSNEIASKSLLECCKRKNLPAGCQQLCRYDITQAEIRAAMDRGQCGIFNVAPFLECASQGKDNSECCRHRGIVQKTGPQCEQFCRPAQGLSALGVQHIVCGNAVGDMLHCHHSGVRI</sequence>
<proteinExistence type="predicted"/>
<accession>A0A2G5TX37</accession>
<dbReference type="OrthoDB" id="5872752at2759"/>
<evidence type="ECO:0000313" key="5">
    <source>
        <dbReference type="Proteomes" id="UP000230233"/>
    </source>
</evidence>
<gene>
    <name evidence="4" type="primary">Cni-Y57G11C.42</name>
    <name evidence="4" type="synonym">Cnig_chr_IV.g12419</name>
    <name evidence="4" type="ORF">B9Z55_012419</name>
</gene>
<dbReference type="InterPro" id="IPR002602">
    <property type="entry name" value="DB"/>
</dbReference>
<feature type="region of interest" description="Disordered" evidence="1">
    <location>
        <begin position="560"/>
        <end position="591"/>
    </location>
</feature>